<accession>Q9TS72</accession>
<protein>
    <submittedName>
        <fullName>Rabphilin-3A-interacting PROTEIN=BETA-adducin homolog</fullName>
    </submittedName>
</protein>
<dbReference type="AlphaFoldDB" id="Q9TS72"/>
<organism>
    <name type="scientific">Bos taurus</name>
    <name type="common">Bovine</name>
    <dbReference type="NCBI Taxonomy" id="9913"/>
    <lineage>
        <taxon>Eukaryota</taxon>
        <taxon>Metazoa</taxon>
        <taxon>Chordata</taxon>
        <taxon>Craniata</taxon>
        <taxon>Vertebrata</taxon>
        <taxon>Euteleostomi</taxon>
        <taxon>Mammalia</taxon>
        <taxon>Eutheria</taxon>
        <taxon>Laurasiatheria</taxon>
        <taxon>Artiodactyla</taxon>
        <taxon>Ruminantia</taxon>
        <taxon>Pecora</taxon>
        <taxon>Bovidae</taxon>
        <taxon>Bovinae</taxon>
        <taxon>Bos</taxon>
    </lineage>
</organism>
<sequence length="32" mass="3422">GMPIRIENPNQFVTPYTTESVTSGPMSPEGSP</sequence>
<keyword id="KW-0903">Direct protein sequencing</keyword>
<feature type="compositionally biased region" description="Polar residues" evidence="1">
    <location>
        <begin position="8"/>
        <end position="25"/>
    </location>
</feature>
<feature type="region of interest" description="Disordered" evidence="1">
    <location>
        <begin position="1"/>
        <end position="32"/>
    </location>
</feature>
<name>Q9TS72_BOVIN</name>
<reference key="1">
    <citation type="journal article" date="1994" name="Biochem. Biophys. Res. Commun.">
        <title>Identification as beta-adducin of a protein interacting with rabphilin-3A in the presence of Ca2+ and phosphatidylserine.</title>
        <authorList>
            <person name="Miyazaki M."/>
            <person name="Shirataki H."/>
            <person name="Kohno H."/>
            <person name="Kaibuchi K."/>
            <person name="Tsugita A."/>
            <person name="Takai Y."/>
        </authorList>
    </citation>
    <scope>PROTEIN SEQUENCE</scope>
</reference>
<proteinExistence type="evidence at protein level"/>
<dbReference type="PIR" id="PC2279">
    <property type="entry name" value="PC2279"/>
</dbReference>
<evidence type="ECO:0000256" key="1">
    <source>
        <dbReference type="SAM" id="MobiDB-lite"/>
    </source>
</evidence>